<evidence type="ECO:0000313" key="2">
    <source>
        <dbReference type="WBParaSite" id="PTRK_0000571000.1"/>
    </source>
</evidence>
<sequence length="545" mass="64050">MEPCQVMKEALSEDMIAQKIIKHIDDYHDLESLALLNKFWYEEIMKMKVPDVIVKIPNTFELNYSCQFVDQLVGSFCEEIERYKFLEEEIENIKLYDKENLSLTKTIIISYAFDVRDKNNNLLSLEKLGRDGAEFINKLFEYFDNAERIQLVNNSSENENGLISFILRELKNPKIKEIKGIDMMSLSTYYSFIDTNDSKDIFIDMINLKEISLIENKEQNVTNDVVEIFAKTIIDKNIVVKLKIYFNDNNIDFFQSLVNYTDESSISFGVILPEEMTYVDFEIITNRLSDKECKRITSLSITCPTLQIIERFEKFVFKLVELRSLSLVIMFNNEDSRVFNDMIKGNGHFEYIKEHFFLIDLEKNVNIKEISINFNDTRSMFSKQQLNDREMAKYYIIKSIISSALGVETLYLSNIQQTDKLSSVLGDENLKLNSLVLRDVKLSNRCINEIKNLKFLYLSPPDLIAIPKFIELLVVEMKKGTYMCGVDSCQRIRPLSLEEMERKLIKRYKFKYSMKIVSENEDIYFLFFNNPLLLKKYLKINDIVI</sequence>
<name>A0A0N4ZDQ1_PARTI</name>
<dbReference type="WBParaSite" id="PTRK_0000571000.1">
    <property type="protein sequence ID" value="PTRK_0000571000.1"/>
    <property type="gene ID" value="PTRK_0000571000"/>
</dbReference>
<evidence type="ECO:0000313" key="1">
    <source>
        <dbReference type="Proteomes" id="UP000038045"/>
    </source>
</evidence>
<accession>A0A0N4ZDQ1</accession>
<organism evidence="1 2">
    <name type="scientific">Parastrongyloides trichosuri</name>
    <name type="common">Possum-specific nematode worm</name>
    <dbReference type="NCBI Taxonomy" id="131310"/>
    <lineage>
        <taxon>Eukaryota</taxon>
        <taxon>Metazoa</taxon>
        <taxon>Ecdysozoa</taxon>
        <taxon>Nematoda</taxon>
        <taxon>Chromadorea</taxon>
        <taxon>Rhabditida</taxon>
        <taxon>Tylenchina</taxon>
        <taxon>Panagrolaimomorpha</taxon>
        <taxon>Strongyloidoidea</taxon>
        <taxon>Strongyloididae</taxon>
        <taxon>Parastrongyloides</taxon>
    </lineage>
</organism>
<proteinExistence type="predicted"/>
<dbReference type="AlphaFoldDB" id="A0A0N4ZDQ1"/>
<protein>
    <submittedName>
        <fullName evidence="2">F-box domain-containing protein</fullName>
    </submittedName>
</protein>
<reference evidence="2" key="1">
    <citation type="submission" date="2017-02" db="UniProtKB">
        <authorList>
            <consortium name="WormBaseParasite"/>
        </authorList>
    </citation>
    <scope>IDENTIFICATION</scope>
</reference>
<dbReference type="Proteomes" id="UP000038045">
    <property type="component" value="Unplaced"/>
</dbReference>
<keyword evidence="1" id="KW-1185">Reference proteome</keyword>